<sequence>MTMVSPPLSVLVVRATCTPPPRLLNPEVAFLFLGSDQNELVGWPIIVEFSLWNIGRSNEKDGTGTRAVPLLMAEMGLSAVEWDSRVCLFDDPRPCREIRVTPADVFPVVPSASCHEVVVVLMGRDLWMLECLFEIEYKAMPVYVEILQCYGYNIAYTIENYLTSLFPNGLGQFLEHSRVSSKQPQPRDKRLMALLGIHPPGLRGSLGKAEDHQTGKPVSPTQLHSVPFYTVGKWDLAIKNGTQPSKVGLRESQSHYSRIYLNIGARQLSVAISMFEYLRLVSLRNEVKEDRSQFADNEETARSVRRGPSE</sequence>
<comment type="caution">
    <text evidence="2">The sequence shown here is derived from an EMBL/GenBank/DDBJ whole genome shotgun (WGS) entry which is preliminary data.</text>
</comment>
<protein>
    <submittedName>
        <fullName evidence="2">Uncharacterized protein</fullName>
    </submittedName>
</protein>
<keyword evidence="3" id="KW-1185">Reference proteome</keyword>
<name>A0AAD6VDU7_9AGAR</name>
<organism evidence="2 3">
    <name type="scientific">Mycena pura</name>
    <dbReference type="NCBI Taxonomy" id="153505"/>
    <lineage>
        <taxon>Eukaryota</taxon>
        <taxon>Fungi</taxon>
        <taxon>Dikarya</taxon>
        <taxon>Basidiomycota</taxon>
        <taxon>Agaricomycotina</taxon>
        <taxon>Agaricomycetes</taxon>
        <taxon>Agaricomycetidae</taxon>
        <taxon>Agaricales</taxon>
        <taxon>Marasmiineae</taxon>
        <taxon>Mycenaceae</taxon>
        <taxon>Mycena</taxon>
    </lineage>
</organism>
<evidence type="ECO:0000313" key="2">
    <source>
        <dbReference type="EMBL" id="KAJ7210015.1"/>
    </source>
</evidence>
<dbReference type="AlphaFoldDB" id="A0AAD6VDU7"/>
<dbReference type="EMBL" id="JARJCW010000029">
    <property type="protein sequence ID" value="KAJ7210015.1"/>
    <property type="molecule type" value="Genomic_DNA"/>
</dbReference>
<dbReference type="Proteomes" id="UP001219525">
    <property type="component" value="Unassembled WGS sequence"/>
</dbReference>
<accession>A0AAD6VDU7</accession>
<proteinExistence type="predicted"/>
<evidence type="ECO:0000256" key="1">
    <source>
        <dbReference type="SAM" id="MobiDB-lite"/>
    </source>
</evidence>
<gene>
    <name evidence="2" type="ORF">GGX14DRAFT_394817</name>
</gene>
<reference evidence="2" key="1">
    <citation type="submission" date="2023-03" db="EMBL/GenBank/DDBJ databases">
        <title>Massive genome expansion in bonnet fungi (Mycena s.s.) driven by repeated elements and novel gene families across ecological guilds.</title>
        <authorList>
            <consortium name="Lawrence Berkeley National Laboratory"/>
            <person name="Harder C.B."/>
            <person name="Miyauchi S."/>
            <person name="Viragh M."/>
            <person name="Kuo A."/>
            <person name="Thoen E."/>
            <person name="Andreopoulos B."/>
            <person name="Lu D."/>
            <person name="Skrede I."/>
            <person name="Drula E."/>
            <person name="Henrissat B."/>
            <person name="Morin E."/>
            <person name="Kohler A."/>
            <person name="Barry K."/>
            <person name="LaButti K."/>
            <person name="Morin E."/>
            <person name="Salamov A."/>
            <person name="Lipzen A."/>
            <person name="Mereny Z."/>
            <person name="Hegedus B."/>
            <person name="Baldrian P."/>
            <person name="Stursova M."/>
            <person name="Weitz H."/>
            <person name="Taylor A."/>
            <person name="Grigoriev I.V."/>
            <person name="Nagy L.G."/>
            <person name="Martin F."/>
            <person name="Kauserud H."/>
        </authorList>
    </citation>
    <scope>NUCLEOTIDE SEQUENCE</scope>
    <source>
        <strain evidence="2">9144</strain>
    </source>
</reference>
<feature type="region of interest" description="Disordered" evidence="1">
    <location>
        <begin position="289"/>
        <end position="310"/>
    </location>
</feature>
<evidence type="ECO:0000313" key="3">
    <source>
        <dbReference type="Proteomes" id="UP001219525"/>
    </source>
</evidence>